<name>A0AA37UT48_9PEZI</name>
<comment type="caution">
    <text evidence="1">The sequence shown here is derived from an EMBL/GenBank/DDBJ whole genome shotgun (WGS) entry which is preliminary data.</text>
</comment>
<protein>
    <submittedName>
        <fullName evidence="1">Uncharacterized protein</fullName>
    </submittedName>
</protein>
<dbReference type="RefSeq" id="XP_049133548.1">
    <property type="nucleotide sequence ID" value="XM_049277591.1"/>
</dbReference>
<accession>A0AA37UT48</accession>
<dbReference type="AlphaFoldDB" id="A0AA37UT48"/>
<reference evidence="1 2" key="1">
    <citation type="submission" date="2022-03" db="EMBL/GenBank/DDBJ databases">
        <title>Genome data of Colletotrichum spp.</title>
        <authorList>
            <person name="Utami Y.D."/>
            <person name="Hiruma K."/>
        </authorList>
    </citation>
    <scope>NUCLEOTIDE SEQUENCE [LARGE SCALE GENOMIC DNA]</scope>
    <source>
        <strain evidence="1 2">MAFF 239500</strain>
    </source>
</reference>
<proteinExistence type="predicted"/>
<dbReference type="EMBL" id="BQXU01000045">
    <property type="protein sequence ID" value="GKT51198.1"/>
    <property type="molecule type" value="Genomic_DNA"/>
</dbReference>
<sequence>MAIATTDINEESRICRNVCTLDEPLSNGEVAIIHPLWSTLPVSSHMILEVAIGVVCHHVLEEVAVFADDILHWTFGRVGRD</sequence>
<keyword evidence="2" id="KW-1185">Reference proteome</keyword>
<evidence type="ECO:0000313" key="2">
    <source>
        <dbReference type="Proteomes" id="UP001055115"/>
    </source>
</evidence>
<dbReference type="GeneID" id="73332181"/>
<gene>
    <name evidence="1" type="ORF">ColSpa_11379</name>
</gene>
<dbReference type="Proteomes" id="UP001055115">
    <property type="component" value="Unassembled WGS sequence"/>
</dbReference>
<organism evidence="1 2">
    <name type="scientific">Colletotrichum spaethianum</name>
    <dbReference type="NCBI Taxonomy" id="700344"/>
    <lineage>
        <taxon>Eukaryota</taxon>
        <taxon>Fungi</taxon>
        <taxon>Dikarya</taxon>
        <taxon>Ascomycota</taxon>
        <taxon>Pezizomycotina</taxon>
        <taxon>Sordariomycetes</taxon>
        <taxon>Hypocreomycetidae</taxon>
        <taxon>Glomerellales</taxon>
        <taxon>Glomerellaceae</taxon>
        <taxon>Colletotrichum</taxon>
        <taxon>Colletotrichum spaethianum species complex</taxon>
    </lineage>
</organism>
<evidence type="ECO:0000313" key="1">
    <source>
        <dbReference type="EMBL" id="GKT51198.1"/>
    </source>
</evidence>